<feature type="binding site" evidence="4">
    <location>
        <position position="254"/>
    </location>
    <ligand>
        <name>Mg(2+)</name>
        <dbReference type="ChEBI" id="CHEBI:18420"/>
    </ligand>
</feature>
<dbReference type="PANTHER" id="PTHR48073">
    <property type="entry name" value="O-SUCCINYLBENZOATE SYNTHASE-RELATED"/>
    <property type="match status" value="1"/>
</dbReference>
<dbReference type="SFLD" id="SFLDS00001">
    <property type="entry name" value="Enolase"/>
    <property type="match status" value="1"/>
</dbReference>
<reference evidence="7 8" key="1">
    <citation type="journal article" date="2019" name="Int. J. Syst. Evol. Microbiol.">
        <title>The Global Catalogue of Microorganisms (GCM) 10K type strain sequencing project: providing services to taxonomists for standard genome sequencing and annotation.</title>
        <authorList>
            <consortium name="The Broad Institute Genomics Platform"/>
            <consortium name="The Broad Institute Genome Sequencing Center for Infectious Disease"/>
            <person name="Wu L."/>
            <person name="Ma J."/>
        </authorList>
    </citation>
    <scope>NUCLEOTIDE SEQUENCE [LARGE SCALE GENOMIC DNA]</scope>
    <source>
        <strain evidence="7 8">CGMCC 1.12553</strain>
    </source>
</reference>
<name>A0ABD5PDD2_9EURY</name>
<dbReference type="RefSeq" id="WP_267619805.1">
    <property type="nucleotide sequence ID" value="NZ_JAODIW010000004.1"/>
</dbReference>
<comment type="pathway">
    <text evidence="4">Quinol/quinone metabolism; 1,4-dihydroxy-2-naphthoate biosynthesis; 1,4-dihydroxy-2-naphthoate from chorismate: step 4/7.</text>
</comment>
<dbReference type="PROSITE" id="PS00909">
    <property type="entry name" value="MR_MLE_2"/>
    <property type="match status" value="1"/>
</dbReference>
<evidence type="ECO:0000259" key="6">
    <source>
        <dbReference type="SMART" id="SM00922"/>
    </source>
</evidence>
<dbReference type="AlphaFoldDB" id="A0ABD5PDD2"/>
<accession>A0ABD5PDD2</accession>
<feature type="region of interest" description="Disordered" evidence="5">
    <location>
        <begin position="353"/>
        <end position="388"/>
    </location>
</feature>
<dbReference type="GO" id="GO:0000287">
    <property type="term" value="F:magnesium ion binding"/>
    <property type="evidence" value="ECO:0007669"/>
    <property type="project" value="UniProtKB-UniRule"/>
</dbReference>
<dbReference type="InterPro" id="IPR013342">
    <property type="entry name" value="Mandelate_racemase_C"/>
</dbReference>
<feature type="binding site" evidence="4">
    <location>
        <position position="230"/>
    </location>
    <ligand>
        <name>Mg(2+)</name>
        <dbReference type="ChEBI" id="CHEBI:18420"/>
    </ligand>
</feature>
<evidence type="ECO:0000256" key="1">
    <source>
        <dbReference type="ARBA" id="ARBA00022723"/>
    </source>
</evidence>
<dbReference type="GO" id="GO:0043748">
    <property type="term" value="F:O-succinylbenzoate synthase activity"/>
    <property type="evidence" value="ECO:0007669"/>
    <property type="project" value="UniProtKB-EC"/>
</dbReference>
<feature type="binding site" evidence="4">
    <location>
        <position position="204"/>
    </location>
    <ligand>
        <name>Mg(2+)</name>
        <dbReference type="ChEBI" id="CHEBI:18420"/>
    </ligand>
</feature>
<dbReference type="SFLD" id="SFLDG00180">
    <property type="entry name" value="muconate_cycloisomerase"/>
    <property type="match status" value="1"/>
</dbReference>
<comment type="catalytic activity">
    <reaction evidence="4">
        <text>(1R,6R)-6-hydroxy-2-succinyl-cyclohexa-2,4-diene-1-carboxylate = 2-succinylbenzoate + H2O</text>
        <dbReference type="Rhea" id="RHEA:10196"/>
        <dbReference type="ChEBI" id="CHEBI:15377"/>
        <dbReference type="ChEBI" id="CHEBI:18325"/>
        <dbReference type="ChEBI" id="CHEBI:58689"/>
        <dbReference type="EC" id="4.2.1.113"/>
    </reaction>
</comment>
<comment type="pathway">
    <text evidence="4">Quinol/quinone metabolism; menaquinone biosynthesis.</text>
</comment>
<feature type="active site" description="Proton donor" evidence="4">
    <location>
        <position position="175"/>
    </location>
</feature>
<comment type="cofactor">
    <cofactor evidence="4">
        <name>a divalent metal cation</name>
        <dbReference type="ChEBI" id="CHEBI:60240"/>
    </cofactor>
</comment>
<evidence type="ECO:0000256" key="4">
    <source>
        <dbReference type="HAMAP-Rule" id="MF_00470"/>
    </source>
</evidence>
<evidence type="ECO:0000256" key="3">
    <source>
        <dbReference type="ARBA" id="ARBA00023239"/>
    </source>
</evidence>
<proteinExistence type="inferred from homology"/>
<dbReference type="HAMAP" id="MF_00470">
    <property type="entry name" value="MenC_1"/>
    <property type="match status" value="1"/>
</dbReference>
<keyword evidence="2 4" id="KW-0460">Magnesium</keyword>
<gene>
    <name evidence="4" type="primary">menC</name>
    <name evidence="7" type="ORF">ACFO0N_13100</name>
</gene>
<dbReference type="InterPro" id="IPR010196">
    <property type="entry name" value="OSB_synthase_MenC1"/>
</dbReference>
<dbReference type="InterPro" id="IPR029017">
    <property type="entry name" value="Enolase-like_N"/>
</dbReference>
<keyword evidence="8" id="KW-1185">Reference proteome</keyword>
<evidence type="ECO:0000256" key="2">
    <source>
        <dbReference type="ARBA" id="ARBA00022842"/>
    </source>
</evidence>
<keyword evidence="3 4" id="KW-0456">Lyase</keyword>
<dbReference type="Pfam" id="PF13378">
    <property type="entry name" value="MR_MLE_C"/>
    <property type="match status" value="1"/>
</dbReference>
<dbReference type="EMBL" id="JBHSDS010000007">
    <property type="protein sequence ID" value="MFC4358880.1"/>
    <property type="molecule type" value="Genomic_DNA"/>
</dbReference>
<comment type="caution">
    <text evidence="7">The sequence shown here is derived from an EMBL/GenBank/DDBJ whole genome shotgun (WGS) entry which is preliminary data.</text>
</comment>
<dbReference type="Gene3D" id="3.20.20.120">
    <property type="entry name" value="Enolase-like C-terminal domain"/>
    <property type="match status" value="1"/>
</dbReference>
<dbReference type="Proteomes" id="UP001595921">
    <property type="component" value="Unassembled WGS sequence"/>
</dbReference>
<dbReference type="InterPro" id="IPR029065">
    <property type="entry name" value="Enolase_C-like"/>
</dbReference>
<organism evidence="7 8">
    <name type="scientific">Halobium salinum</name>
    <dbReference type="NCBI Taxonomy" id="1364940"/>
    <lineage>
        <taxon>Archaea</taxon>
        <taxon>Methanobacteriati</taxon>
        <taxon>Methanobacteriota</taxon>
        <taxon>Stenosarchaea group</taxon>
        <taxon>Halobacteria</taxon>
        <taxon>Halobacteriales</taxon>
        <taxon>Haloferacaceae</taxon>
        <taxon>Halobium</taxon>
    </lineage>
</organism>
<comment type="similarity">
    <text evidence="4">Belongs to the mandelate racemase/muconate lactonizing enzyme family. MenC type 1 subfamily.</text>
</comment>
<dbReference type="InterPro" id="IPR018110">
    <property type="entry name" value="Mandel_Rmase/mucon_lact_enz_CS"/>
</dbReference>
<keyword evidence="1 4" id="KW-0479">Metal-binding</keyword>
<dbReference type="PANTHER" id="PTHR48073:SF2">
    <property type="entry name" value="O-SUCCINYLBENZOATE SYNTHASE"/>
    <property type="match status" value="1"/>
</dbReference>
<dbReference type="Gene3D" id="3.30.390.10">
    <property type="entry name" value="Enolase-like, N-terminal domain"/>
    <property type="match status" value="1"/>
</dbReference>
<dbReference type="SFLD" id="SFLDF00009">
    <property type="entry name" value="o-succinylbenzoate_synthase"/>
    <property type="match status" value="1"/>
</dbReference>
<keyword evidence="4" id="KW-0474">Menaquinone biosynthesis</keyword>
<dbReference type="SUPFAM" id="SSF54826">
    <property type="entry name" value="Enolase N-terminal domain-like"/>
    <property type="match status" value="1"/>
</dbReference>
<dbReference type="SMART" id="SM00922">
    <property type="entry name" value="MR_MLE"/>
    <property type="match status" value="1"/>
</dbReference>
<evidence type="ECO:0000313" key="8">
    <source>
        <dbReference type="Proteomes" id="UP001595921"/>
    </source>
</evidence>
<protein>
    <recommendedName>
        <fullName evidence="4">o-succinylbenzoate synthase</fullName>
        <shortName evidence="4">OSB synthase</shortName>
        <shortName evidence="4">OSBS</shortName>
        <ecNumber evidence="4">4.2.1.113</ecNumber>
    </recommendedName>
    <alternativeName>
        <fullName evidence="4">4-(2'-carboxyphenyl)-4-oxybutyric acid synthase</fullName>
    </alternativeName>
    <alternativeName>
        <fullName evidence="4">o-succinylbenzoic acid synthase</fullName>
    </alternativeName>
</protein>
<comment type="function">
    <text evidence="4">Converts 2-succinyl-6-hydroxy-2,4-cyclohexadiene-1-carboxylate (SHCHC) to 2-succinylbenzoate (OSB).</text>
</comment>
<feature type="compositionally biased region" description="Gly residues" evidence="5">
    <location>
        <begin position="374"/>
        <end position="388"/>
    </location>
</feature>
<dbReference type="SUPFAM" id="SSF51604">
    <property type="entry name" value="Enolase C-terminal domain-like"/>
    <property type="match status" value="1"/>
</dbReference>
<dbReference type="GO" id="GO:0009234">
    <property type="term" value="P:menaquinone biosynthetic process"/>
    <property type="evidence" value="ECO:0007669"/>
    <property type="project" value="UniProtKB-UniRule"/>
</dbReference>
<sequence length="388" mass="40142">MRIGAHLVDREVRLREFSLPLRSPLGTAKGEMTERRGLLVELRGELETGDEVRGVGEATPLPPWTEGYEECLATWVTLRDAANGTVSDGDENEVDIDGVPPAARHAMNLVGADASARYAKRPLAAWLADRTGDSGGSDAAAEVPVNATVGDGSVESTVEEAESAVVDGFDCLKLKAGARDLDADLDRCRAVREAVGDDVALRADANGAWSRDEAERAVDALAALDFEYVEQPLPADDHEGLAALRGRGVGIALDESVNGPNTWPDPVREFADVVVLKPMAQGGPTRTVSVARRLRAQGVTPVVTTTVDAVVARTAAVHAAAAIPNVPACGLATGDLLAEDLAADPVPVEDGRVRVPEGPGLAGDAFDRLVGDDSAGGGSAGGGSVGND</sequence>
<evidence type="ECO:0000256" key="5">
    <source>
        <dbReference type="SAM" id="MobiDB-lite"/>
    </source>
</evidence>
<dbReference type="InterPro" id="IPR036849">
    <property type="entry name" value="Enolase-like_C_sf"/>
</dbReference>
<feature type="active site" description="Proton acceptor" evidence="4">
    <location>
        <position position="277"/>
    </location>
</feature>
<dbReference type="EC" id="4.2.1.113" evidence="4"/>
<feature type="domain" description="Mandelate racemase/muconate lactonizing enzyme C-terminal" evidence="6">
    <location>
        <begin position="154"/>
        <end position="251"/>
    </location>
</feature>
<evidence type="ECO:0000313" key="7">
    <source>
        <dbReference type="EMBL" id="MFC4358880.1"/>
    </source>
</evidence>